<dbReference type="Proteomes" id="UP001145114">
    <property type="component" value="Unassembled WGS sequence"/>
</dbReference>
<proteinExistence type="predicted"/>
<dbReference type="EMBL" id="JAMZIH010009555">
    <property type="protein sequence ID" value="KAJ1669957.1"/>
    <property type="molecule type" value="Genomic_DNA"/>
</dbReference>
<name>A0ACC1HBT5_9FUNG</name>
<organism evidence="1 2">
    <name type="scientific">Spiromyces aspiralis</name>
    <dbReference type="NCBI Taxonomy" id="68401"/>
    <lineage>
        <taxon>Eukaryota</taxon>
        <taxon>Fungi</taxon>
        <taxon>Fungi incertae sedis</taxon>
        <taxon>Zoopagomycota</taxon>
        <taxon>Kickxellomycotina</taxon>
        <taxon>Kickxellomycetes</taxon>
        <taxon>Kickxellales</taxon>
        <taxon>Kickxellaceae</taxon>
        <taxon>Spiromyces</taxon>
    </lineage>
</organism>
<evidence type="ECO:0000313" key="2">
    <source>
        <dbReference type="Proteomes" id="UP001145114"/>
    </source>
</evidence>
<protein>
    <submittedName>
        <fullName evidence="1">Vacuolar protein sorting-associated protein 52</fullName>
    </submittedName>
</protein>
<accession>A0ACC1HBT5</accession>
<evidence type="ECO:0000313" key="1">
    <source>
        <dbReference type="EMBL" id="KAJ1669957.1"/>
    </source>
</evidence>
<gene>
    <name evidence="1" type="primary">VPS52_2</name>
    <name evidence="1" type="ORF">EV182_008501</name>
</gene>
<comment type="caution">
    <text evidence="1">The sequence shown here is derived from an EMBL/GenBank/DDBJ whole genome shotgun (WGS) entry which is preliminary data.</text>
</comment>
<keyword evidence="2" id="KW-1185">Reference proteome</keyword>
<sequence length="77" mass="8879">ISDINASIIQSFSNFKTGTEILHAVLGQLVIYYTRFHNLYDKYLVSQQQHSRQGTAMAVPVKVKNVMIEVKKYRSNF</sequence>
<feature type="non-terminal residue" evidence="1">
    <location>
        <position position="1"/>
    </location>
</feature>
<reference evidence="1" key="1">
    <citation type="submission" date="2022-06" db="EMBL/GenBank/DDBJ databases">
        <title>Phylogenomic reconstructions and comparative analyses of Kickxellomycotina fungi.</title>
        <authorList>
            <person name="Reynolds N.K."/>
            <person name="Stajich J.E."/>
            <person name="Barry K."/>
            <person name="Grigoriev I.V."/>
            <person name="Crous P."/>
            <person name="Smith M.E."/>
        </authorList>
    </citation>
    <scope>NUCLEOTIDE SEQUENCE</scope>
    <source>
        <strain evidence="1">RSA 2271</strain>
    </source>
</reference>